<dbReference type="Pfam" id="PF16169">
    <property type="entry name" value="DUF4872"/>
    <property type="match status" value="1"/>
</dbReference>
<evidence type="ECO:0000259" key="1">
    <source>
        <dbReference type="Pfam" id="PF14399"/>
    </source>
</evidence>
<dbReference type="InterPro" id="IPR026935">
    <property type="entry name" value="BtrH_N"/>
</dbReference>
<dbReference type="RefSeq" id="WP_302714229.1">
    <property type="nucleotide sequence ID" value="NZ_JAULRT010000062.1"/>
</dbReference>
<feature type="domain" description="DUF4872" evidence="2">
    <location>
        <begin position="153"/>
        <end position="322"/>
    </location>
</feature>
<name>A0ABT8THA5_9GAMM</name>
<accession>A0ABT8THA5</accession>
<feature type="domain" description="Butirosin biosynthesis protein H N-terminal" evidence="1">
    <location>
        <begin position="10"/>
        <end position="141"/>
    </location>
</feature>
<protein>
    <submittedName>
        <fullName evidence="3">BtrH N-terminal domain-containing protein</fullName>
    </submittedName>
</protein>
<organism evidence="3 4">
    <name type="scientific">Gilvimarinus algae</name>
    <dbReference type="NCBI Taxonomy" id="3058037"/>
    <lineage>
        <taxon>Bacteria</taxon>
        <taxon>Pseudomonadati</taxon>
        <taxon>Pseudomonadota</taxon>
        <taxon>Gammaproteobacteria</taxon>
        <taxon>Cellvibrionales</taxon>
        <taxon>Cellvibrionaceae</taxon>
        <taxon>Gilvimarinus</taxon>
    </lineage>
</organism>
<evidence type="ECO:0000313" key="3">
    <source>
        <dbReference type="EMBL" id="MDO3383448.1"/>
    </source>
</evidence>
<dbReference type="EMBL" id="JAULRT010000062">
    <property type="protein sequence ID" value="MDO3383448.1"/>
    <property type="molecule type" value="Genomic_DNA"/>
</dbReference>
<dbReference type="Pfam" id="PF14399">
    <property type="entry name" value="BtrH_N"/>
    <property type="match status" value="1"/>
</dbReference>
<evidence type="ECO:0000313" key="4">
    <source>
        <dbReference type="Proteomes" id="UP001168380"/>
    </source>
</evidence>
<dbReference type="InterPro" id="IPR032369">
    <property type="entry name" value="DUF4872"/>
</dbReference>
<reference evidence="3" key="1">
    <citation type="submission" date="2023-07" db="EMBL/GenBank/DDBJ databases">
        <title>Gilvimarinus algae sp. nov., isolated from the surface of Kelp.</title>
        <authorList>
            <person name="Sun Y.Y."/>
            <person name="Gong Y."/>
            <person name="Du Z.J."/>
        </authorList>
    </citation>
    <scope>NUCLEOTIDE SEQUENCE</scope>
    <source>
        <strain evidence="3">SDUM040014</strain>
    </source>
</reference>
<evidence type="ECO:0000259" key="2">
    <source>
        <dbReference type="Pfam" id="PF16169"/>
    </source>
</evidence>
<proteinExistence type="predicted"/>
<gene>
    <name evidence="3" type="ORF">QWI16_14805</name>
</gene>
<keyword evidence="4" id="KW-1185">Reference proteome</keyword>
<sequence length="329" mass="36362">MSFTHQQSAHCESGVISSLLTHQGLPLSEPMAFGLANALAFAYIPIVKLGGQPLIAYRLPPRAIIKGLCKRLGVGVKFHAFKDPMTAANALDDLVERKTLVGLQTSVYYLPYFPEEMRFHFNAHNLLVYGKRDGLYQISDPVFEEAMEIAPRDLNKARFVRGPLAPKGLMYTIESAPQHIDYPSVIRAAIGKNIKVMTGAPLPVIGLRGIHYLAKKIDRLSGSEKDKRLYLGHIVRMQEEIGTGGAGFRFVYASFLQEAAGILGDGALADASQTMTDAGDVWREFSVAVAKQCKRSEPIDLAALSAKLRDCAQSERPVWDQLKAWHKRR</sequence>
<dbReference type="Proteomes" id="UP001168380">
    <property type="component" value="Unassembled WGS sequence"/>
</dbReference>
<comment type="caution">
    <text evidence="3">The sequence shown here is derived from an EMBL/GenBank/DDBJ whole genome shotgun (WGS) entry which is preliminary data.</text>
</comment>